<evidence type="ECO:0000313" key="3">
    <source>
        <dbReference type="Proteomes" id="UP001151532"/>
    </source>
</evidence>
<dbReference type="OrthoDB" id="736010at2759"/>
<proteinExistence type="predicted"/>
<accession>A0A9Q0ZEY9</accession>
<sequence>MDLRHDKQGKGSKVVLATGYQIVCNKVETDRSVRLEVLSDEEAWDLFSRKVVDAANSKGISPYATDVVKELATLPSDVGSLKKPEVLPIKDTRISFLPAGICNCLLLPFFKTPIGLISRVSSSENLAIVAPMNNEWWVANRDDAILEEEASLRNFDQHAAQCSKGSNSLTNTSDSNRNSDNWNIELVVLPQPSVQSSAYPVVPESF</sequence>
<dbReference type="EMBL" id="JAPFFK010000012">
    <property type="protein sequence ID" value="KAJ6732011.1"/>
    <property type="molecule type" value="Genomic_DNA"/>
</dbReference>
<dbReference type="AlphaFoldDB" id="A0A9Q0ZEY9"/>
<dbReference type="Pfam" id="PF00931">
    <property type="entry name" value="NB-ARC"/>
    <property type="match status" value="1"/>
</dbReference>
<comment type="caution">
    <text evidence="2">The sequence shown here is derived from an EMBL/GenBank/DDBJ whole genome shotgun (WGS) entry which is preliminary data.</text>
</comment>
<reference evidence="2" key="1">
    <citation type="submission" date="2022-11" db="EMBL/GenBank/DDBJ databases">
        <authorList>
            <person name="Hyden B.L."/>
            <person name="Feng K."/>
            <person name="Yates T."/>
            <person name="Jawdy S."/>
            <person name="Smart L.B."/>
            <person name="Muchero W."/>
        </authorList>
    </citation>
    <scope>NUCLEOTIDE SEQUENCE</scope>
    <source>
        <tissue evidence="2">Shoot tip</tissue>
    </source>
</reference>
<reference evidence="2" key="2">
    <citation type="journal article" date="2023" name="Int. J. Mol. Sci.">
        <title>De Novo Assembly and Annotation of 11 Diverse Shrub Willow (Salix) Genomes Reveals Novel Gene Organization in Sex-Linked Regions.</title>
        <authorList>
            <person name="Hyden B."/>
            <person name="Feng K."/>
            <person name="Yates T.B."/>
            <person name="Jawdy S."/>
            <person name="Cereghino C."/>
            <person name="Smart L.B."/>
            <person name="Muchero W."/>
        </authorList>
    </citation>
    <scope>NUCLEOTIDE SEQUENCE</scope>
    <source>
        <tissue evidence="2">Shoot tip</tissue>
    </source>
</reference>
<organism evidence="2 3">
    <name type="scientific">Salix purpurea</name>
    <name type="common">Purple osier willow</name>
    <dbReference type="NCBI Taxonomy" id="77065"/>
    <lineage>
        <taxon>Eukaryota</taxon>
        <taxon>Viridiplantae</taxon>
        <taxon>Streptophyta</taxon>
        <taxon>Embryophyta</taxon>
        <taxon>Tracheophyta</taxon>
        <taxon>Spermatophyta</taxon>
        <taxon>Magnoliopsida</taxon>
        <taxon>eudicotyledons</taxon>
        <taxon>Gunneridae</taxon>
        <taxon>Pentapetalae</taxon>
        <taxon>rosids</taxon>
        <taxon>fabids</taxon>
        <taxon>Malpighiales</taxon>
        <taxon>Salicaceae</taxon>
        <taxon>Saliceae</taxon>
        <taxon>Salix</taxon>
    </lineage>
</organism>
<feature type="domain" description="NB-ARC" evidence="1">
    <location>
        <begin position="8"/>
        <end position="54"/>
    </location>
</feature>
<dbReference type="InterPro" id="IPR002182">
    <property type="entry name" value="NB-ARC"/>
</dbReference>
<protein>
    <recommendedName>
        <fullName evidence="1">NB-ARC domain-containing protein</fullName>
    </recommendedName>
</protein>
<dbReference type="Proteomes" id="UP001151532">
    <property type="component" value="Chromosome 18"/>
</dbReference>
<keyword evidence="3" id="KW-1185">Reference proteome</keyword>
<evidence type="ECO:0000313" key="2">
    <source>
        <dbReference type="EMBL" id="KAJ6732011.1"/>
    </source>
</evidence>
<dbReference type="GO" id="GO:0043531">
    <property type="term" value="F:ADP binding"/>
    <property type="evidence" value="ECO:0007669"/>
    <property type="project" value="InterPro"/>
</dbReference>
<name>A0A9Q0ZEY9_SALPP</name>
<evidence type="ECO:0000259" key="1">
    <source>
        <dbReference type="Pfam" id="PF00931"/>
    </source>
</evidence>
<gene>
    <name evidence="2" type="ORF">OIU79_003189</name>
</gene>